<gene>
    <name evidence="5" type="ORF">RFM27_04720</name>
</gene>
<protein>
    <recommendedName>
        <fullName evidence="3">citrate synthase (unknown stereospecificity)</fullName>
        <ecNumber evidence="3">2.3.3.16</ecNumber>
    </recommendedName>
</protein>
<comment type="similarity">
    <text evidence="2">Belongs to the citrate synthase family.</text>
</comment>
<dbReference type="PRINTS" id="PR00143">
    <property type="entry name" value="CITRTSNTHASE"/>
</dbReference>
<dbReference type="EC" id="2.3.3.16" evidence="3"/>
<keyword evidence="4" id="KW-0808">Transferase</keyword>
<name>A0ABU4XBH7_9HYPH</name>
<evidence type="ECO:0000313" key="5">
    <source>
        <dbReference type="EMBL" id="MDX8471368.1"/>
    </source>
</evidence>
<keyword evidence="6" id="KW-1185">Reference proteome</keyword>
<dbReference type="Gene3D" id="1.10.230.10">
    <property type="entry name" value="Cytochrome P450-Terp, domain 2"/>
    <property type="match status" value="1"/>
</dbReference>
<dbReference type="Proteomes" id="UP001271780">
    <property type="component" value="Unassembled WGS sequence"/>
</dbReference>
<dbReference type="InterPro" id="IPR016143">
    <property type="entry name" value="Citrate_synth-like_sm_a-sub"/>
</dbReference>
<sequence>MSEWLTREEALARLNVRPQTLYAYVSRGRIGMRPDGADPRRSQYRADDIAALATRRARGRSPQAIAESAIAWGEPAITTAISTVLHGRLVYRGKDAGALAATATLEETAGLLWASRSRVSFASLTPSAVRQSGTPTAFARLSALAAEGWPSLGRRPAMLQQDGAAATSVLATSLGAIPGSEPVHERLAQGWSVDAAGADLIRRALMLLADHELNASTFAARVAASTGAPIAACLLAGLATLTGPRHGGAGAAAIALIEDAERLGPDEAVARWLAHDRPLPAFGHQLYPEGDPRAEALFSEFKIDVGLLRLRDAVLAATGLHPNIDFALAALTRGLRLPADAPFRLFALGRSVGWTAHAVEQVTSNRPIRPRARYDGPIGSN</sequence>
<dbReference type="SUPFAM" id="SSF48256">
    <property type="entry name" value="Citrate synthase"/>
    <property type="match status" value="1"/>
</dbReference>
<organism evidence="5 6">
    <name type="scientific">Mesorhizobium dulcispinae</name>
    <dbReference type="NCBI Taxonomy" id="3072316"/>
    <lineage>
        <taxon>Bacteria</taxon>
        <taxon>Pseudomonadati</taxon>
        <taxon>Pseudomonadota</taxon>
        <taxon>Alphaproteobacteria</taxon>
        <taxon>Hyphomicrobiales</taxon>
        <taxon>Phyllobacteriaceae</taxon>
        <taxon>Mesorhizobium</taxon>
    </lineage>
</organism>
<evidence type="ECO:0000256" key="2">
    <source>
        <dbReference type="ARBA" id="ARBA00010566"/>
    </source>
</evidence>
<proteinExistence type="inferred from homology"/>
<dbReference type="InterPro" id="IPR036969">
    <property type="entry name" value="Citrate_synthase_sf"/>
</dbReference>
<dbReference type="Gene3D" id="1.10.580.10">
    <property type="entry name" value="Citrate Synthase, domain 1"/>
    <property type="match status" value="1"/>
</dbReference>
<evidence type="ECO:0000256" key="1">
    <source>
        <dbReference type="ARBA" id="ARBA00004751"/>
    </source>
</evidence>
<dbReference type="RefSeq" id="WP_320316043.1">
    <property type="nucleotide sequence ID" value="NZ_JAVIIX010000003.1"/>
</dbReference>
<comment type="caution">
    <text evidence="5">The sequence shown here is derived from an EMBL/GenBank/DDBJ whole genome shotgun (WGS) entry which is preliminary data.</text>
</comment>
<dbReference type="PANTHER" id="PTHR11739">
    <property type="entry name" value="CITRATE SYNTHASE"/>
    <property type="match status" value="1"/>
</dbReference>
<accession>A0ABU4XBH7</accession>
<dbReference type="CDD" id="cd06102">
    <property type="entry name" value="citrate_synt_like_2"/>
    <property type="match status" value="1"/>
</dbReference>
<evidence type="ECO:0000256" key="4">
    <source>
        <dbReference type="ARBA" id="ARBA00022679"/>
    </source>
</evidence>
<dbReference type="InterPro" id="IPR002020">
    <property type="entry name" value="Citrate_synthase"/>
</dbReference>
<reference evidence="5 6" key="1">
    <citation type="submission" date="2023-08" db="EMBL/GenBank/DDBJ databases">
        <title>Implementing the SeqCode for naming new Mesorhizobium species isolated from Vachellia karroo root nodules.</title>
        <authorList>
            <person name="Van Lill M."/>
        </authorList>
    </citation>
    <scope>NUCLEOTIDE SEQUENCE [LARGE SCALE GENOMIC DNA]</scope>
    <source>
        <strain evidence="5 6">VK23A</strain>
    </source>
</reference>
<dbReference type="EMBL" id="JAVIIZ010000002">
    <property type="protein sequence ID" value="MDX8471368.1"/>
    <property type="molecule type" value="Genomic_DNA"/>
</dbReference>
<comment type="pathway">
    <text evidence="1">Carbohydrate metabolism; tricarboxylic acid cycle; isocitrate from oxaloacetate: step 1/2.</text>
</comment>
<dbReference type="PANTHER" id="PTHR11739:SF4">
    <property type="entry name" value="CITRATE SYNTHASE, PEROXISOMAL"/>
    <property type="match status" value="1"/>
</dbReference>
<evidence type="ECO:0000256" key="3">
    <source>
        <dbReference type="ARBA" id="ARBA00012972"/>
    </source>
</evidence>
<dbReference type="InterPro" id="IPR016142">
    <property type="entry name" value="Citrate_synth-like_lrg_a-sub"/>
</dbReference>
<dbReference type="Pfam" id="PF00285">
    <property type="entry name" value="Citrate_synt"/>
    <property type="match status" value="1"/>
</dbReference>
<evidence type="ECO:0000313" key="6">
    <source>
        <dbReference type="Proteomes" id="UP001271780"/>
    </source>
</evidence>